<dbReference type="GO" id="GO:0006308">
    <property type="term" value="P:DNA catabolic process"/>
    <property type="evidence" value="ECO:0007669"/>
    <property type="project" value="UniProtKB-UniRule"/>
</dbReference>
<gene>
    <name evidence="6" type="primary">xseB</name>
    <name evidence="8" type="ORF">H9861_01925</name>
</gene>
<protein>
    <recommendedName>
        <fullName evidence="6">Exodeoxyribonuclease 7 small subunit</fullName>
        <ecNumber evidence="6">3.1.11.6</ecNumber>
    </recommendedName>
    <alternativeName>
        <fullName evidence="6">Exodeoxyribonuclease VII small subunit</fullName>
        <shortName evidence="6">Exonuclease VII small subunit</shortName>
    </alternativeName>
</protein>
<evidence type="ECO:0000313" key="9">
    <source>
        <dbReference type="Proteomes" id="UP000823963"/>
    </source>
</evidence>
<organism evidence="8 9">
    <name type="scientific">Candidatus Ligilactobacillus excrementigallinarum</name>
    <dbReference type="NCBI Taxonomy" id="2838641"/>
    <lineage>
        <taxon>Bacteria</taxon>
        <taxon>Bacillati</taxon>
        <taxon>Bacillota</taxon>
        <taxon>Bacilli</taxon>
        <taxon>Lactobacillales</taxon>
        <taxon>Lactobacillaceae</taxon>
        <taxon>Ligilactobacillus</taxon>
    </lineage>
</organism>
<comment type="subunit">
    <text evidence="6">Heterooligomer composed of large and small subunits.</text>
</comment>
<keyword evidence="4 6" id="KW-0378">Hydrolase</keyword>
<keyword evidence="5 6" id="KW-0269">Exonuclease</keyword>
<dbReference type="PANTHER" id="PTHR34137">
    <property type="entry name" value="EXODEOXYRIBONUCLEASE 7 SMALL SUBUNIT"/>
    <property type="match status" value="1"/>
</dbReference>
<dbReference type="GO" id="GO:0008855">
    <property type="term" value="F:exodeoxyribonuclease VII activity"/>
    <property type="evidence" value="ECO:0007669"/>
    <property type="project" value="UniProtKB-UniRule"/>
</dbReference>
<keyword evidence="2 6" id="KW-0963">Cytoplasm</keyword>
<evidence type="ECO:0000256" key="5">
    <source>
        <dbReference type="ARBA" id="ARBA00022839"/>
    </source>
</evidence>
<name>A0A9D1UW11_9LACO</name>
<dbReference type="PIRSF" id="PIRSF006488">
    <property type="entry name" value="Exonuc_VII_S"/>
    <property type="match status" value="1"/>
</dbReference>
<evidence type="ECO:0000256" key="3">
    <source>
        <dbReference type="ARBA" id="ARBA00022722"/>
    </source>
</evidence>
<reference evidence="8" key="2">
    <citation type="submission" date="2021-04" db="EMBL/GenBank/DDBJ databases">
        <authorList>
            <person name="Gilroy R."/>
        </authorList>
    </citation>
    <scope>NUCLEOTIDE SEQUENCE</scope>
    <source>
        <strain evidence="8">6627</strain>
    </source>
</reference>
<evidence type="ECO:0000256" key="6">
    <source>
        <dbReference type="HAMAP-Rule" id="MF_00337"/>
    </source>
</evidence>
<dbReference type="PANTHER" id="PTHR34137:SF1">
    <property type="entry name" value="EXODEOXYRIBONUCLEASE 7 SMALL SUBUNIT"/>
    <property type="match status" value="1"/>
</dbReference>
<feature type="compositionally biased region" description="Acidic residues" evidence="7">
    <location>
        <begin position="68"/>
        <end position="77"/>
    </location>
</feature>
<evidence type="ECO:0000256" key="7">
    <source>
        <dbReference type="SAM" id="MobiDB-lite"/>
    </source>
</evidence>
<comment type="subcellular location">
    <subcellularLocation>
        <location evidence="6">Cytoplasm</location>
    </subcellularLocation>
</comment>
<comment type="similarity">
    <text evidence="1 6">Belongs to the XseB family.</text>
</comment>
<evidence type="ECO:0000256" key="1">
    <source>
        <dbReference type="ARBA" id="ARBA00009998"/>
    </source>
</evidence>
<evidence type="ECO:0000256" key="2">
    <source>
        <dbReference type="ARBA" id="ARBA00022490"/>
    </source>
</evidence>
<dbReference type="GO" id="GO:0005829">
    <property type="term" value="C:cytosol"/>
    <property type="evidence" value="ECO:0007669"/>
    <property type="project" value="TreeGrafter"/>
</dbReference>
<proteinExistence type="inferred from homology"/>
<dbReference type="NCBIfam" id="NF002138">
    <property type="entry name" value="PRK00977.1-2"/>
    <property type="match status" value="1"/>
</dbReference>
<evidence type="ECO:0000313" key="8">
    <source>
        <dbReference type="EMBL" id="HIX01492.1"/>
    </source>
</evidence>
<dbReference type="HAMAP" id="MF_00337">
    <property type="entry name" value="Exonuc_7_S"/>
    <property type="match status" value="1"/>
</dbReference>
<dbReference type="Gene3D" id="1.10.287.1040">
    <property type="entry name" value="Exonuclease VII, small subunit"/>
    <property type="match status" value="1"/>
</dbReference>
<keyword evidence="3 6" id="KW-0540">Nuclease</keyword>
<dbReference type="SUPFAM" id="SSF116842">
    <property type="entry name" value="XseB-like"/>
    <property type="match status" value="1"/>
</dbReference>
<dbReference type="EMBL" id="DXFP01000012">
    <property type="protein sequence ID" value="HIX01492.1"/>
    <property type="molecule type" value="Genomic_DNA"/>
</dbReference>
<comment type="function">
    <text evidence="6">Bidirectionally degrades single-stranded DNA into large acid-insoluble oligonucleotides, which are then degraded further into small acid-soluble oligonucleotides.</text>
</comment>
<dbReference type="InterPro" id="IPR003761">
    <property type="entry name" value="Exonuc_VII_S"/>
</dbReference>
<dbReference type="GO" id="GO:0009318">
    <property type="term" value="C:exodeoxyribonuclease VII complex"/>
    <property type="evidence" value="ECO:0007669"/>
    <property type="project" value="UniProtKB-UniRule"/>
</dbReference>
<dbReference type="AlphaFoldDB" id="A0A9D1UW11"/>
<dbReference type="InterPro" id="IPR037004">
    <property type="entry name" value="Exonuc_VII_ssu_sf"/>
</dbReference>
<feature type="region of interest" description="Disordered" evidence="7">
    <location>
        <begin position="58"/>
        <end position="77"/>
    </location>
</feature>
<comment type="caution">
    <text evidence="8">The sequence shown here is derived from an EMBL/GenBank/DDBJ whole genome shotgun (WGS) entry which is preliminary data.</text>
</comment>
<reference evidence="8" key="1">
    <citation type="journal article" date="2021" name="PeerJ">
        <title>Extensive microbial diversity within the chicken gut microbiome revealed by metagenomics and culture.</title>
        <authorList>
            <person name="Gilroy R."/>
            <person name="Ravi A."/>
            <person name="Getino M."/>
            <person name="Pursley I."/>
            <person name="Horton D.L."/>
            <person name="Alikhan N.F."/>
            <person name="Baker D."/>
            <person name="Gharbi K."/>
            <person name="Hall N."/>
            <person name="Watson M."/>
            <person name="Adriaenssens E.M."/>
            <person name="Foster-Nyarko E."/>
            <person name="Jarju S."/>
            <person name="Secka A."/>
            <person name="Antonio M."/>
            <person name="Oren A."/>
            <person name="Chaudhuri R.R."/>
            <person name="La Ragione R."/>
            <person name="Hildebrand F."/>
            <person name="Pallen M.J."/>
        </authorList>
    </citation>
    <scope>NUCLEOTIDE SEQUENCE</scope>
    <source>
        <strain evidence="8">6627</strain>
    </source>
</reference>
<comment type="catalytic activity">
    <reaction evidence="6">
        <text>Exonucleolytic cleavage in either 5'- to 3'- or 3'- to 5'-direction to yield nucleoside 5'-phosphates.</text>
        <dbReference type="EC" id="3.1.11.6"/>
    </reaction>
</comment>
<accession>A0A9D1UW11</accession>
<sequence>MADKTFEQQMDDLDKIVNRLEQGDVPLEEALDQFKKGMKLSRELQQKLENAEHTLAHVVDNQGNEQPFETEDTDEEK</sequence>
<evidence type="ECO:0000256" key="4">
    <source>
        <dbReference type="ARBA" id="ARBA00022801"/>
    </source>
</evidence>
<dbReference type="NCBIfam" id="TIGR01280">
    <property type="entry name" value="xseB"/>
    <property type="match status" value="1"/>
</dbReference>
<dbReference type="Proteomes" id="UP000823963">
    <property type="component" value="Unassembled WGS sequence"/>
</dbReference>
<dbReference type="Pfam" id="PF02609">
    <property type="entry name" value="Exonuc_VII_S"/>
    <property type="match status" value="1"/>
</dbReference>
<dbReference type="EC" id="3.1.11.6" evidence="6"/>